<dbReference type="InterPro" id="IPR029052">
    <property type="entry name" value="Metallo-depent_PP-like"/>
</dbReference>
<comment type="catalytic activity">
    <reaction evidence="4">
        <text>O-phospho-L-threonyl-[protein] + H2O = L-threonyl-[protein] + phosphate</text>
        <dbReference type="Rhea" id="RHEA:47004"/>
        <dbReference type="Rhea" id="RHEA-COMP:11060"/>
        <dbReference type="Rhea" id="RHEA-COMP:11605"/>
        <dbReference type="ChEBI" id="CHEBI:15377"/>
        <dbReference type="ChEBI" id="CHEBI:30013"/>
        <dbReference type="ChEBI" id="CHEBI:43474"/>
        <dbReference type="ChEBI" id="CHEBI:61977"/>
        <dbReference type="EC" id="3.1.3.16"/>
    </reaction>
</comment>
<evidence type="ECO:0000256" key="4">
    <source>
        <dbReference type="RuleBase" id="RU004273"/>
    </source>
</evidence>
<keyword evidence="4 6" id="KW-0378">Hydrolase</keyword>
<organism evidence="6 7">
    <name type="scientific">Lepeophtheirus salmonis</name>
    <name type="common">Salmon louse</name>
    <name type="synonym">Caligus salmonis</name>
    <dbReference type="NCBI Taxonomy" id="72036"/>
    <lineage>
        <taxon>Eukaryota</taxon>
        <taxon>Metazoa</taxon>
        <taxon>Ecdysozoa</taxon>
        <taxon>Arthropoda</taxon>
        <taxon>Crustacea</taxon>
        <taxon>Multicrustacea</taxon>
        <taxon>Hexanauplia</taxon>
        <taxon>Copepoda</taxon>
        <taxon>Siphonostomatoida</taxon>
        <taxon>Caligidae</taxon>
        <taxon>Lepeophtheirus</taxon>
    </lineage>
</organism>
<comment type="similarity">
    <text evidence="4">Belongs to the PPP phosphatase family.</text>
</comment>
<protein>
    <recommendedName>
        <fullName evidence="4">Serine/threonine-protein phosphatase</fullName>
        <ecNumber evidence="4">3.1.3.16</ecNumber>
    </recommendedName>
</protein>
<feature type="domain" description="Serine/threonine specific protein phosphatases" evidence="5">
    <location>
        <begin position="363"/>
        <end position="368"/>
    </location>
</feature>
<keyword evidence="3" id="KW-0464">Manganese</keyword>
<dbReference type="PROSITE" id="PS00125">
    <property type="entry name" value="SER_THR_PHOSPHATASE"/>
    <property type="match status" value="1"/>
</dbReference>
<dbReference type="PANTHER" id="PTHR45668:SF5">
    <property type="entry name" value="SERINE_THREONINE-PROTEIN PHOSPHATASE 5"/>
    <property type="match status" value="1"/>
</dbReference>
<dbReference type="SMART" id="SM00156">
    <property type="entry name" value="PP2Ac"/>
    <property type="match status" value="1"/>
</dbReference>
<dbReference type="Gene3D" id="3.60.21.10">
    <property type="match status" value="1"/>
</dbReference>
<comment type="cofactor">
    <cofactor evidence="1">
        <name>Mn(2+)</name>
        <dbReference type="ChEBI" id="CHEBI:29035"/>
    </cofactor>
</comment>
<gene>
    <name evidence="6" type="ORF">LSAA_14797</name>
</gene>
<evidence type="ECO:0000256" key="3">
    <source>
        <dbReference type="ARBA" id="ARBA00023211"/>
    </source>
</evidence>
<name>A0A7R8DCS2_LEPSM</name>
<dbReference type="InterPro" id="IPR004843">
    <property type="entry name" value="Calcineurin-like_PHP"/>
</dbReference>
<dbReference type="EMBL" id="HG994588">
    <property type="protein sequence ID" value="CAF3044997.1"/>
    <property type="molecule type" value="Genomic_DNA"/>
</dbReference>
<sequence length="572" mass="64380">MKGTVLFIVSLAWIATSVLGVPVIQNEVTFDPNIILNEESGEGNVTVTVLETMDRSSFVMNSDDESAGLPVPLSEVVETPNNGYKMNNPIVLNKVEGVILNDEVILNEDVILNDEDLTLIENPTLSLDDLLVEEEESDDQINKGRKRKEVVAQILLINQLRKIMQAFTRLTNEIPSLHLAKTKCKDSFSSVAFYSKVNLKKKLRSKSAKFSSLIDFDHDLGENPKEPYEGPILYDSPLHPDEPSSLLNLNEDNLSEYESFFFNDGLLRRKCVYALLAKMEDVYRRTPVLVDVNLAEDTILNVCGDIHGQYNDLLKILRIKGPPSSTNYYLFNGDIVDKGPKSLECILLLFIYKYVYPNYIFINRGNHESSALNSRHGFQKEISHKYGDLFMFEHFGEIFRWLPLVHLVETRIFIVHGGISPNATVNDIRCIKKPVEPQDNRIVADLLWSDPVLKSGVSTSTRGMGHFFGPDVTRSFLKQNSLLCVVRSHAEIKAGCGSSHDGCYTVFLCSKSGQGDHGRCARDLRRSVFGLEPQNSIKSTRRKEEVEIEEEMEVKMGKGGIGIELHCTENKT</sequence>
<dbReference type="AlphaFoldDB" id="A0A7R8DCS2"/>
<evidence type="ECO:0000259" key="5">
    <source>
        <dbReference type="PROSITE" id="PS00125"/>
    </source>
</evidence>
<proteinExistence type="inferred from homology"/>
<dbReference type="GO" id="GO:0046872">
    <property type="term" value="F:metal ion binding"/>
    <property type="evidence" value="ECO:0007669"/>
    <property type="project" value="UniProtKB-KW"/>
</dbReference>
<dbReference type="PRINTS" id="PR00114">
    <property type="entry name" value="STPHPHTASE"/>
</dbReference>
<dbReference type="Pfam" id="PF00149">
    <property type="entry name" value="Metallophos"/>
    <property type="match status" value="1"/>
</dbReference>
<evidence type="ECO:0000313" key="7">
    <source>
        <dbReference type="Proteomes" id="UP000675881"/>
    </source>
</evidence>
<dbReference type="OrthoDB" id="10466241at2759"/>
<dbReference type="GO" id="GO:0004722">
    <property type="term" value="F:protein serine/threonine phosphatase activity"/>
    <property type="evidence" value="ECO:0007669"/>
    <property type="project" value="UniProtKB-EC"/>
</dbReference>
<evidence type="ECO:0000313" key="6">
    <source>
        <dbReference type="EMBL" id="CAF3044997.1"/>
    </source>
</evidence>
<keyword evidence="7" id="KW-1185">Reference proteome</keyword>
<dbReference type="PANTHER" id="PTHR45668">
    <property type="entry name" value="SERINE/THREONINE-PROTEIN PHOSPHATASE 5-RELATED"/>
    <property type="match status" value="1"/>
</dbReference>
<dbReference type="SUPFAM" id="SSF56300">
    <property type="entry name" value="Metallo-dependent phosphatases"/>
    <property type="match status" value="1"/>
</dbReference>
<dbReference type="EC" id="3.1.3.16" evidence="4"/>
<dbReference type="Proteomes" id="UP000675881">
    <property type="component" value="Chromosome 9"/>
</dbReference>
<dbReference type="InterPro" id="IPR051134">
    <property type="entry name" value="PPP_phosphatase"/>
</dbReference>
<dbReference type="InterPro" id="IPR006186">
    <property type="entry name" value="Ser/Thr-sp_prot-phosphatase"/>
</dbReference>
<accession>A0A7R8DCS2</accession>
<reference evidence="6" key="1">
    <citation type="submission" date="2021-02" db="EMBL/GenBank/DDBJ databases">
        <authorList>
            <person name="Bekaert M."/>
        </authorList>
    </citation>
    <scope>NUCLEOTIDE SEQUENCE</scope>
    <source>
        <strain evidence="6">IoA-00</strain>
    </source>
</reference>
<evidence type="ECO:0000256" key="2">
    <source>
        <dbReference type="ARBA" id="ARBA00022723"/>
    </source>
</evidence>
<keyword evidence="2" id="KW-0479">Metal-binding</keyword>
<evidence type="ECO:0000256" key="1">
    <source>
        <dbReference type="ARBA" id="ARBA00001936"/>
    </source>
</evidence>